<dbReference type="Proteomes" id="UP000233551">
    <property type="component" value="Unassembled WGS sequence"/>
</dbReference>
<dbReference type="GeneID" id="116196605"/>
<comment type="caution">
    <text evidence="5">The sequence shown here is derived from an EMBL/GenBank/DDBJ whole genome shotgun (WGS) entry which is preliminary data.</text>
</comment>
<dbReference type="Proteomes" id="UP000197138">
    <property type="component" value="Unassembled WGS sequence"/>
</dbReference>
<dbReference type="OrthoDB" id="649232at2759"/>
<reference evidence="5" key="2">
    <citation type="submission" date="2017-06" db="EMBL/GenBank/DDBJ databases">
        <title>The pomegranate genome and the genomics of punicalagin biosynthesis.</title>
        <authorList>
            <person name="Xu C."/>
        </authorList>
    </citation>
    <scope>NUCLEOTIDE SEQUENCE [LARGE SCALE GENOMIC DNA]</scope>
    <source>
        <tissue evidence="5">Fresh leaf</tissue>
    </source>
</reference>
<proteinExistence type="inferred from homology"/>
<keyword evidence="8" id="KW-1185">Reference proteome</keyword>
<feature type="region of interest" description="Disordered" evidence="4">
    <location>
        <begin position="1"/>
        <end position="39"/>
    </location>
</feature>
<evidence type="ECO:0000313" key="5">
    <source>
        <dbReference type="EMBL" id="OWM69888.1"/>
    </source>
</evidence>
<feature type="compositionally biased region" description="Basic and acidic residues" evidence="4">
    <location>
        <begin position="412"/>
        <end position="422"/>
    </location>
</feature>
<feature type="compositionally biased region" description="Low complexity" evidence="4">
    <location>
        <begin position="423"/>
        <end position="432"/>
    </location>
</feature>
<dbReference type="STRING" id="22663.A0A218WBQ9"/>
<dbReference type="GO" id="GO:0009904">
    <property type="term" value="P:chloroplast accumulation movement"/>
    <property type="evidence" value="ECO:0007669"/>
    <property type="project" value="TreeGrafter"/>
</dbReference>
<evidence type="ECO:0000313" key="7">
    <source>
        <dbReference type="Proteomes" id="UP000197138"/>
    </source>
</evidence>
<evidence type="ECO:0000256" key="1">
    <source>
        <dbReference type="ARBA" id="ARBA00005485"/>
    </source>
</evidence>
<feature type="coiled-coil region" evidence="3">
    <location>
        <begin position="375"/>
        <end position="409"/>
    </location>
</feature>
<organism evidence="5 7">
    <name type="scientific">Punica granatum</name>
    <name type="common">Pomegranate</name>
    <dbReference type="NCBI Taxonomy" id="22663"/>
    <lineage>
        <taxon>Eukaryota</taxon>
        <taxon>Viridiplantae</taxon>
        <taxon>Streptophyta</taxon>
        <taxon>Embryophyta</taxon>
        <taxon>Tracheophyta</taxon>
        <taxon>Spermatophyta</taxon>
        <taxon>Magnoliopsida</taxon>
        <taxon>eudicotyledons</taxon>
        <taxon>Gunneridae</taxon>
        <taxon>Pentapetalae</taxon>
        <taxon>rosids</taxon>
        <taxon>malvids</taxon>
        <taxon>Myrtales</taxon>
        <taxon>Lythraceae</taxon>
        <taxon>Punica</taxon>
    </lineage>
</organism>
<accession>A0A218WBQ9</accession>
<reference evidence="7" key="1">
    <citation type="journal article" date="2017" name="Plant J.">
        <title>The pomegranate (Punica granatum L.) genome and the genomics of punicalagin biosynthesis.</title>
        <authorList>
            <person name="Qin G."/>
            <person name="Xu C."/>
            <person name="Ming R."/>
            <person name="Tang H."/>
            <person name="Guyot R."/>
            <person name="Kramer E.M."/>
            <person name="Hu Y."/>
            <person name="Yi X."/>
            <person name="Qi Y."/>
            <person name="Xu X."/>
            <person name="Gao Z."/>
            <person name="Pan H."/>
            <person name="Jian J."/>
            <person name="Tian Y."/>
            <person name="Yue Z."/>
            <person name="Xu Y."/>
        </authorList>
    </citation>
    <scope>NUCLEOTIDE SEQUENCE [LARGE SCALE GENOMIC DNA]</scope>
    <source>
        <strain evidence="7">cv. Dabenzi</strain>
    </source>
</reference>
<dbReference type="Pfam" id="PF05701">
    <property type="entry name" value="WEMBL"/>
    <property type="match status" value="2"/>
</dbReference>
<evidence type="ECO:0000256" key="4">
    <source>
        <dbReference type="SAM" id="MobiDB-lite"/>
    </source>
</evidence>
<reference evidence="6 8" key="3">
    <citation type="submission" date="2017-11" db="EMBL/GenBank/DDBJ databases">
        <title>De-novo sequencing of pomegranate (Punica granatum L.) genome.</title>
        <authorList>
            <person name="Akparov Z."/>
            <person name="Amiraslanov A."/>
            <person name="Hajiyeva S."/>
            <person name="Abbasov M."/>
            <person name="Kaur K."/>
            <person name="Hamwieh A."/>
            <person name="Solovyev V."/>
            <person name="Salamov A."/>
            <person name="Braich B."/>
            <person name="Kosarev P."/>
            <person name="Mahmoud A."/>
            <person name="Hajiyev E."/>
            <person name="Babayeva S."/>
            <person name="Izzatullayeva V."/>
            <person name="Mammadov A."/>
            <person name="Mammadov A."/>
            <person name="Sharifova S."/>
            <person name="Ojaghi J."/>
            <person name="Eynullazada K."/>
            <person name="Bayramov B."/>
            <person name="Abdulazimova A."/>
            <person name="Shahmuradov I."/>
        </authorList>
    </citation>
    <scope>NUCLEOTIDE SEQUENCE [LARGE SCALE GENOMIC DNA]</scope>
    <source>
        <strain evidence="6">AG2017</strain>
        <strain evidence="8">cv. AG2017</strain>
        <tissue evidence="6">Leaf</tissue>
    </source>
</reference>
<gene>
    <name evidence="5" type="ORF">CDL15_Pgr025737</name>
    <name evidence="6" type="ORF">CRG98_039014</name>
</gene>
<dbReference type="PANTHER" id="PTHR32054">
    <property type="entry name" value="HEAVY CHAIN, PUTATIVE, EXPRESSED-RELATED-RELATED"/>
    <property type="match status" value="1"/>
</dbReference>
<feature type="region of interest" description="Disordered" evidence="4">
    <location>
        <begin position="412"/>
        <end position="463"/>
    </location>
</feature>
<dbReference type="AlphaFoldDB" id="A0A218WBQ9"/>
<name>A0A218WBQ9_PUNGR</name>
<evidence type="ECO:0000256" key="3">
    <source>
        <dbReference type="SAM" id="Coils"/>
    </source>
</evidence>
<dbReference type="InterPro" id="IPR008545">
    <property type="entry name" value="Web"/>
</dbReference>
<dbReference type="PANTHER" id="PTHR32054:SF48">
    <property type="entry name" value="WEB FAMILY PROTEIN"/>
    <property type="match status" value="1"/>
</dbReference>
<evidence type="ECO:0000313" key="8">
    <source>
        <dbReference type="Proteomes" id="UP000233551"/>
    </source>
</evidence>
<dbReference type="EMBL" id="PGOL01003518">
    <property type="protein sequence ID" value="PKI40604.1"/>
    <property type="molecule type" value="Genomic_DNA"/>
</dbReference>
<sequence length="553" mass="61780">MADTPDSGSGTGSNPFCHSPKFNHGPKTPNLRAEIDTSPPFGSVKEAVTHFESSGAWIHLHKLGLGHHYLQNIGDIDIKKVEEQTLELEKDLIVKELETLDVLEELGTTKRIVEDLKWQLQKEALKCMAVTNPNERMATPDIGEVNKENRVYLLNGAQDKLAVGSSSPCPMSSPDLILMELNQAKLNLGKTINELGSIQTSVESLNVKIKKEKALLEKTRERMALKSSTVPELKVQQRNHSPYADSEDRILERSADDAKEVREMNFRSEQFEEEMPVVQQANTNVMRTAEMRLAAAKKMEEAAKAAEAVAIAEIKALSGNNEDMLSFLLPEPNISIISKAISPLNSKVPKMQKKNTREALFQIDDGVSVSRVSILKKLDDAADELKLSKQALEEALQRLEIANHKQLAAGEALRKWAPETRTRGGTTTTRLTHSTPSDHPLSSPLVNLPKPTVENESEPKPVLRSTVSMRDVLSRKQVVLPEDYMPRRQNEGRKVALSQMLNELREDITLPSRSEGNNQQKQYMTQRKKFGFIHISLPLSKPSRKNAHNSDLR</sequence>
<dbReference type="EMBL" id="MTKT01004810">
    <property type="protein sequence ID" value="OWM69888.1"/>
    <property type="molecule type" value="Genomic_DNA"/>
</dbReference>
<evidence type="ECO:0000256" key="2">
    <source>
        <dbReference type="ARBA" id="ARBA00023054"/>
    </source>
</evidence>
<evidence type="ECO:0000313" key="6">
    <source>
        <dbReference type="EMBL" id="PKI40604.1"/>
    </source>
</evidence>
<dbReference type="GO" id="GO:0005829">
    <property type="term" value="C:cytosol"/>
    <property type="evidence" value="ECO:0007669"/>
    <property type="project" value="TreeGrafter"/>
</dbReference>
<feature type="compositionally biased region" description="Polar residues" evidence="4">
    <location>
        <begin position="1"/>
        <end position="16"/>
    </location>
</feature>
<keyword evidence="2 3" id="KW-0175">Coiled coil</keyword>
<comment type="similarity">
    <text evidence="1">Belongs to the WEB family.</text>
</comment>
<protein>
    <submittedName>
        <fullName evidence="5">Uncharacterized protein</fullName>
    </submittedName>
</protein>
<dbReference type="GO" id="GO:0009903">
    <property type="term" value="P:chloroplast avoidance movement"/>
    <property type="evidence" value="ECO:0007669"/>
    <property type="project" value="TreeGrafter"/>
</dbReference>